<dbReference type="Proteomes" id="UP000224567">
    <property type="component" value="Unassembled WGS sequence"/>
</dbReference>
<evidence type="ECO:0000313" key="3">
    <source>
        <dbReference type="Proteomes" id="UP000224567"/>
    </source>
</evidence>
<feature type="compositionally biased region" description="Basic residues" evidence="1">
    <location>
        <begin position="118"/>
        <end position="129"/>
    </location>
</feature>
<organism evidence="2 3">
    <name type="scientific">Capsicum baccatum</name>
    <name type="common">Peruvian pepper</name>
    <dbReference type="NCBI Taxonomy" id="33114"/>
    <lineage>
        <taxon>Eukaryota</taxon>
        <taxon>Viridiplantae</taxon>
        <taxon>Streptophyta</taxon>
        <taxon>Embryophyta</taxon>
        <taxon>Tracheophyta</taxon>
        <taxon>Spermatophyta</taxon>
        <taxon>Magnoliopsida</taxon>
        <taxon>eudicotyledons</taxon>
        <taxon>Gunneridae</taxon>
        <taxon>Pentapetalae</taxon>
        <taxon>asterids</taxon>
        <taxon>lamiids</taxon>
        <taxon>Solanales</taxon>
        <taxon>Solanaceae</taxon>
        <taxon>Solanoideae</taxon>
        <taxon>Capsiceae</taxon>
        <taxon>Capsicum</taxon>
    </lineage>
</organism>
<feature type="compositionally biased region" description="Basic and acidic residues" evidence="1">
    <location>
        <begin position="96"/>
        <end position="105"/>
    </location>
</feature>
<sequence>MMYNGKSRHIRQRHNTVRELLSSGIITVDYVKSKDNMLDPLTKGLSREGVERISKRMGFRPRTSQHGGITQLDATIADIPLGFVPATFDEQDPDWAENRSKHRNDPVTMKNLTDKAVSKSKKSTSKASKKKFDDSVRPHLPEYSYKNIQPTTEEVNRLDLSFPKDFETSDPTTYASTSVFEKLKRTADEDQLCVGTIAEEFGDFSTITAENPHKG</sequence>
<gene>
    <name evidence="2" type="ORF">CQW23_05677</name>
</gene>
<dbReference type="AlphaFoldDB" id="A0A2G2XIL8"/>
<dbReference type="EMBL" id="MLFT02000002">
    <property type="protein sequence ID" value="PHT57191.1"/>
    <property type="molecule type" value="Genomic_DNA"/>
</dbReference>
<reference evidence="2 3" key="1">
    <citation type="journal article" date="2017" name="Genome Biol.">
        <title>New reference genome sequences of hot pepper reveal the massive evolution of plant disease-resistance genes by retroduplication.</title>
        <authorList>
            <person name="Kim S."/>
            <person name="Park J."/>
            <person name="Yeom S.I."/>
            <person name="Kim Y.M."/>
            <person name="Seo E."/>
            <person name="Kim K.T."/>
            <person name="Kim M.S."/>
            <person name="Lee J.M."/>
            <person name="Cheong K."/>
            <person name="Shin H.S."/>
            <person name="Kim S.B."/>
            <person name="Han K."/>
            <person name="Lee J."/>
            <person name="Park M."/>
            <person name="Lee H.A."/>
            <person name="Lee H.Y."/>
            <person name="Lee Y."/>
            <person name="Oh S."/>
            <person name="Lee J.H."/>
            <person name="Choi E."/>
            <person name="Choi E."/>
            <person name="Lee S.E."/>
            <person name="Jeon J."/>
            <person name="Kim H."/>
            <person name="Choi G."/>
            <person name="Song H."/>
            <person name="Lee J."/>
            <person name="Lee S.C."/>
            <person name="Kwon J.K."/>
            <person name="Lee H.Y."/>
            <person name="Koo N."/>
            <person name="Hong Y."/>
            <person name="Kim R.W."/>
            <person name="Kang W.H."/>
            <person name="Huh J.H."/>
            <person name="Kang B.C."/>
            <person name="Yang T.J."/>
            <person name="Lee Y.H."/>
            <person name="Bennetzen J.L."/>
            <person name="Choi D."/>
        </authorList>
    </citation>
    <scope>NUCLEOTIDE SEQUENCE [LARGE SCALE GENOMIC DNA]</scope>
    <source>
        <strain evidence="3">cv. PBC81</strain>
    </source>
</reference>
<evidence type="ECO:0000313" key="2">
    <source>
        <dbReference type="EMBL" id="PHT57191.1"/>
    </source>
</evidence>
<proteinExistence type="predicted"/>
<keyword evidence="3" id="KW-1185">Reference proteome</keyword>
<comment type="caution">
    <text evidence="2">The sequence shown here is derived from an EMBL/GenBank/DDBJ whole genome shotgun (WGS) entry which is preliminary data.</text>
</comment>
<reference evidence="3" key="2">
    <citation type="journal article" date="2017" name="J. Anim. Genet.">
        <title>Multiple reference genome sequences of hot pepper reveal the massive evolution of plant disease resistance genes by retroduplication.</title>
        <authorList>
            <person name="Kim S."/>
            <person name="Park J."/>
            <person name="Yeom S.-I."/>
            <person name="Kim Y.-M."/>
            <person name="Seo E."/>
            <person name="Kim K.-T."/>
            <person name="Kim M.-S."/>
            <person name="Lee J.M."/>
            <person name="Cheong K."/>
            <person name="Shin H.-S."/>
            <person name="Kim S.-B."/>
            <person name="Han K."/>
            <person name="Lee J."/>
            <person name="Park M."/>
            <person name="Lee H.-A."/>
            <person name="Lee H.-Y."/>
            <person name="Lee Y."/>
            <person name="Oh S."/>
            <person name="Lee J.H."/>
            <person name="Choi E."/>
            <person name="Choi E."/>
            <person name="Lee S.E."/>
            <person name="Jeon J."/>
            <person name="Kim H."/>
            <person name="Choi G."/>
            <person name="Song H."/>
            <person name="Lee J."/>
            <person name="Lee S.-C."/>
            <person name="Kwon J.-K."/>
            <person name="Lee H.-Y."/>
            <person name="Koo N."/>
            <person name="Hong Y."/>
            <person name="Kim R.W."/>
            <person name="Kang W.-H."/>
            <person name="Huh J.H."/>
            <person name="Kang B.-C."/>
            <person name="Yang T.-J."/>
            <person name="Lee Y.-H."/>
            <person name="Bennetzen J.L."/>
            <person name="Choi D."/>
        </authorList>
    </citation>
    <scope>NUCLEOTIDE SEQUENCE [LARGE SCALE GENOMIC DNA]</scope>
    <source>
        <strain evidence="3">cv. PBC81</strain>
    </source>
</reference>
<evidence type="ECO:0000256" key="1">
    <source>
        <dbReference type="SAM" id="MobiDB-lite"/>
    </source>
</evidence>
<accession>A0A2G2XIL8</accession>
<name>A0A2G2XIL8_CAPBA</name>
<feature type="region of interest" description="Disordered" evidence="1">
    <location>
        <begin position="90"/>
        <end position="134"/>
    </location>
</feature>
<protein>
    <submittedName>
        <fullName evidence="2">Uncharacterized protein</fullName>
    </submittedName>
</protein>
<dbReference type="OrthoDB" id="1645289at2759"/>